<dbReference type="Proteomes" id="UP001589810">
    <property type="component" value="Unassembled WGS sequence"/>
</dbReference>
<dbReference type="RefSeq" id="WP_273943392.1">
    <property type="nucleotide sequence ID" value="NZ_CP097263.1"/>
</dbReference>
<comment type="caution">
    <text evidence="1">The sequence shown here is derived from an EMBL/GenBank/DDBJ whole genome shotgun (WGS) entry which is preliminary data.</text>
</comment>
<accession>A0ABV6N0H0</accession>
<evidence type="ECO:0000313" key="1">
    <source>
        <dbReference type="EMBL" id="MFC0546066.1"/>
    </source>
</evidence>
<gene>
    <name evidence="1" type="ORF">ACFFH7_31440</name>
</gene>
<keyword evidence="2" id="KW-1185">Reference proteome</keyword>
<sequence>MTWSFATARVPATFAAAIDEQANIEHAAGDGQTLCGLDLARMEIYRHLFGGRSTPNCPDCAAAVAAAPTEPSYQERLHDRVLAAEPSRLRDDLLAALRGGAELRLGINGPAAGITRHYAQLDRLAEGRETLAAALSTATRVIINEVVDGGGDFVVVQADGAPPVLGRRSA</sequence>
<reference evidence="1 2" key="1">
    <citation type="submission" date="2024-09" db="EMBL/GenBank/DDBJ databases">
        <authorList>
            <person name="Sun Q."/>
            <person name="Mori K."/>
        </authorList>
    </citation>
    <scope>NUCLEOTIDE SEQUENCE [LARGE SCALE GENOMIC DNA]</scope>
    <source>
        <strain evidence="1 2">TBRC 1432</strain>
    </source>
</reference>
<evidence type="ECO:0000313" key="2">
    <source>
        <dbReference type="Proteomes" id="UP001589810"/>
    </source>
</evidence>
<protein>
    <submittedName>
        <fullName evidence="1">Uncharacterized protein</fullName>
    </submittedName>
</protein>
<dbReference type="EMBL" id="JBHLUD010000011">
    <property type="protein sequence ID" value="MFC0546066.1"/>
    <property type="molecule type" value="Genomic_DNA"/>
</dbReference>
<proteinExistence type="predicted"/>
<name>A0ABV6N0H0_9PSEU</name>
<organism evidence="1 2">
    <name type="scientific">Kutzneria chonburiensis</name>
    <dbReference type="NCBI Taxonomy" id="1483604"/>
    <lineage>
        <taxon>Bacteria</taxon>
        <taxon>Bacillati</taxon>
        <taxon>Actinomycetota</taxon>
        <taxon>Actinomycetes</taxon>
        <taxon>Pseudonocardiales</taxon>
        <taxon>Pseudonocardiaceae</taxon>
        <taxon>Kutzneria</taxon>
    </lineage>
</organism>